<evidence type="ECO:0000313" key="1">
    <source>
        <dbReference type="EMBL" id="QYF48536.1"/>
    </source>
</evidence>
<dbReference type="InterPro" id="IPR051917">
    <property type="entry name" value="Transposase-Integrase"/>
</dbReference>
<proteinExistence type="predicted"/>
<dbReference type="PANTHER" id="PTHR10948">
    <property type="entry name" value="TRANSPOSASE"/>
    <property type="match status" value="1"/>
</dbReference>
<gene>
    <name evidence="1" type="ORF">RHABOEDO_000716</name>
</gene>
<keyword evidence="2" id="KW-1185">Reference proteome</keyword>
<dbReference type="Proteomes" id="UP000826014">
    <property type="component" value="Chromosome"/>
</dbReference>
<accession>A0ABX8V089</accession>
<evidence type="ECO:0008006" key="3">
    <source>
        <dbReference type="Google" id="ProtNLM"/>
    </source>
</evidence>
<sequence length="57" mass="6887">MVSFELETDFYFATLYHSWERGLNEYTNGLVRQYFPKTQSFLDTTSKNMERAETYTK</sequence>
<evidence type="ECO:0000313" key="2">
    <source>
        <dbReference type="Proteomes" id="UP000826014"/>
    </source>
</evidence>
<dbReference type="PANTHER" id="PTHR10948:SF23">
    <property type="entry name" value="TRANSPOSASE INSI FOR INSERTION SEQUENCE ELEMENT IS30A-RELATED"/>
    <property type="match status" value="1"/>
</dbReference>
<dbReference type="RefSeq" id="WP_215217587.1">
    <property type="nucleotide sequence ID" value="NZ_CP075587.1"/>
</dbReference>
<reference evidence="1 2" key="1">
    <citation type="journal article" date="2022" name="bioRxiv">
        <title>Ecology and evolution of chlamydial symbionts of arthropods.</title>
        <authorList>
            <person name="Halter T."/>
            <person name="Koestlbacher S."/>
            <person name="Collingro A."/>
            <person name="Sixt B.S."/>
            <person name="Toenshoff E.R."/>
            <person name="Hendrickx F."/>
            <person name="Kostanjsek R."/>
            <person name="Horn M."/>
        </authorList>
    </citation>
    <scope>NUCLEOTIDE SEQUENCE [LARGE SCALE GENOMIC DNA]</scope>
    <source>
        <strain evidence="1">W744xW776</strain>
    </source>
</reference>
<protein>
    <recommendedName>
        <fullName evidence="3">Integrase catalytic domain-containing protein</fullName>
    </recommendedName>
</protein>
<name>A0ABX8V089_9BACT</name>
<dbReference type="EMBL" id="CP075587">
    <property type="protein sequence ID" value="QYF48536.1"/>
    <property type="molecule type" value="Genomic_DNA"/>
</dbReference>
<organism evidence="1 2">
    <name type="scientific">Candidatus Rhabdochlamydia oedothoracis</name>
    <dbReference type="NCBI Taxonomy" id="2720720"/>
    <lineage>
        <taxon>Bacteria</taxon>
        <taxon>Pseudomonadati</taxon>
        <taxon>Chlamydiota</taxon>
        <taxon>Chlamydiia</taxon>
        <taxon>Parachlamydiales</taxon>
        <taxon>Candidatus Rhabdochlamydiaceae</taxon>
        <taxon>Candidatus Rhabdochlamydia</taxon>
    </lineage>
</organism>